<dbReference type="RefSeq" id="WP_225235789.1">
    <property type="nucleotide sequence ID" value="NZ_UEXK01000004.1"/>
</dbReference>
<dbReference type="InterPro" id="IPR049500">
    <property type="entry name" value="Peptidase_M50B-like"/>
</dbReference>
<dbReference type="Pfam" id="PF13398">
    <property type="entry name" value="Peptidase_M50B"/>
    <property type="match status" value="1"/>
</dbReference>
<accession>A0ABU8EEN8</accession>
<feature type="transmembrane region" description="Helical" evidence="1">
    <location>
        <begin position="137"/>
        <end position="153"/>
    </location>
</feature>
<dbReference type="Proteomes" id="UP001373496">
    <property type="component" value="Unassembled WGS sequence"/>
</dbReference>
<keyword evidence="1" id="KW-0812">Transmembrane</keyword>
<evidence type="ECO:0000313" key="2">
    <source>
        <dbReference type="EMBL" id="MEI4281309.1"/>
    </source>
</evidence>
<feature type="transmembrane region" description="Helical" evidence="1">
    <location>
        <begin position="38"/>
        <end position="55"/>
    </location>
</feature>
<keyword evidence="3" id="KW-1185">Reference proteome</keyword>
<gene>
    <name evidence="2" type="ORF">UXQ13_22745</name>
</gene>
<evidence type="ECO:0000256" key="1">
    <source>
        <dbReference type="SAM" id="Phobius"/>
    </source>
</evidence>
<sequence length="254" mass="26914">MPGRYPSSPGLSPRRAGVVGWTAMDEIWDRVGATSPPLPPLWLGVTAVLALVLVVQRDLWRVTRNAVTIAHEGAHGVAALVTGRRLAGIRLHSDTSGVTVSRGRPTGPGMVLTAAAGYVGPGLLGLGAAALLAAGHAIGMLWAVLALLALLLLQIRNFYGLWSVLVTGALVFAATWWLPAQWQAGFAHVVVWFLLLAAPRTVWELQAARRRHGSPDSDADQLARLTGVPGLVWVGLFLLVDVGALVLAVRWLLP</sequence>
<feature type="transmembrane region" description="Helical" evidence="1">
    <location>
        <begin position="231"/>
        <end position="253"/>
    </location>
</feature>
<keyword evidence="1" id="KW-1133">Transmembrane helix</keyword>
<feature type="transmembrane region" description="Helical" evidence="1">
    <location>
        <begin position="111"/>
        <end position="131"/>
    </location>
</feature>
<comment type="caution">
    <text evidence="2">The sequence shown here is derived from an EMBL/GenBank/DDBJ whole genome shotgun (WGS) entry which is preliminary data.</text>
</comment>
<feature type="transmembrane region" description="Helical" evidence="1">
    <location>
        <begin position="160"/>
        <end position="178"/>
    </location>
</feature>
<proteinExistence type="predicted"/>
<keyword evidence="1" id="KW-0472">Membrane</keyword>
<evidence type="ECO:0000313" key="3">
    <source>
        <dbReference type="Proteomes" id="UP001373496"/>
    </source>
</evidence>
<dbReference type="EMBL" id="JBAPLV010000045">
    <property type="protein sequence ID" value="MEI4281309.1"/>
    <property type="molecule type" value="Genomic_DNA"/>
</dbReference>
<protein>
    <submittedName>
        <fullName evidence="2">M50 family metallopeptidase</fullName>
    </submittedName>
</protein>
<name>A0ABU8EEN8_9ACTN</name>
<feature type="transmembrane region" description="Helical" evidence="1">
    <location>
        <begin position="184"/>
        <end position="203"/>
    </location>
</feature>
<organism evidence="2 3">
    <name type="scientific">Klenkia terrae</name>
    <dbReference type="NCBI Taxonomy" id="1052259"/>
    <lineage>
        <taxon>Bacteria</taxon>
        <taxon>Bacillati</taxon>
        <taxon>Actinomycetota</taxon>
        <taxon>Actinomycetes</taxon>
        <taxon>Geodermatophilales</taxon>
        <taxon>Geodermatophilaceae</taxon>
        <taxon>Klenkia</taxon>
    </lineage>
</organism>
<reference evidence="2 3" key="1">
    <citation type="submission" date="2024-03" db="EMBL/GenBank/DDBJ databases">
        <title>Draft genome sequence of Klenkia terrae.</title>
        <authorList>
            <person name="Duangmal K."/>
            <person name="Chantavorakit T."/>
        </authorList>
    </citation>
    <scope>NUCLEOTIDE SEQUENCE [LARGE SCALE GENOMIC DNA]</scope>
    <source>
        <strain evidence="2 3">JCM 17786</strain>
    </source>
</reference>